<evidence type="ECO:0000313" key="11">
    <source>
        <dbReference type="Proteomes" id="UP000373149"/>
    </source>
</evidence>
<dbReference type="Pfam" id="PF00005">
    <property type="entry name" value="ABC_tran"/>
    <property type="match status" value="2"/>
</dbReference>
<comment type="caution">
    <text evidence="10">The sequence shown here is derived from an EMBL/GenBank/DDBJ whole genome shotgun (WGS) entry which is preliminary data.</text>
</comment>
<dbReference type="AlphaFoldDB" id="A0A5N8WUY8"/>
<evidence type="ECO:0000256" key="1">
    <source>
        <dbReference type="ARBA" id="ARBA00022448"/>
    </source>
</evidence>
<reference evidence="10 11" key="1">
    <citation type="submission" date="2019-09" db="EMBL/GenBank/DDBJ databases">
        <authorList>
            <person name="Duangmal K."/>
            <person name="Teo W.F.A."/>
            <person name="Lipun K."/>
        </authorList>
    </citation>
    <scope>NUCLEOTIDE SEQUENCE [LARGE SCALE GENOMIC DNA]</scope>
    <source>
        <strain evidence="10 11">K1PN6</strain>
    </source>
</reference>
<keyword evidence="1" id="KW-0813">Transport</keyword>
<dbReference type="PANTHER" id="PTHR43790">
    <property type="entry name" value="CARBOHYDRATE TRANSPORT ATP-BINDING PROTEIN MG119-RELATED"/>
    <property type="match status" value="1"/>
</dbReference>
<dbReference type="CDD" id="cd03215">
    <property type="entry name" value="ABC_Carb_Monos_II"/>
    <property type="match status" value="1"/>
</dbReference>
<evidence type="ECO:0000256" key="3">
    <source>
        <dbReference type="ARBA" id="ARBA00022597"/>
    </source>
</evidence>
<keyword evidence="11" id="KW-1185">Reference proteome</keyword>
<evidence type="ECO:0000256" key="6">
    <source>
        <dbReference type="ARBA" id="ARBA00022840"/>
    </source>
</evidence>
<accession>A0A5N8WUY8</accession>
<dbReference type="EMBL" id="VMNX01000059">
    <property type="protein sequence ID" value="MPY50348.1"/>
    <property type="molecule type" value="Genomic_DNA"/>
</dbReference>
<organism evidence="10 11">
    <name type="scientific">Streptomyces acidicola</name>
    <dbReference type="NCBI Taxonomy" id="2596892"/>
    <lineage>
        <taxon>Bacteria</taxon>
        <taxon>Bacillati</taxon>
        <taxon>Actinomycetota</taxon>
        <taxon>Actinomycetes</taxon>
        <taxon>Kitasatosporales</taxon>
        <taxon>Streptomycetaceae</taxon>
        <taxon>Streptomyces</taxon>
    </lineage>
</organism>
<dbReference type="CDD" id="cd03216">
    <property type="entry name" value="ABC_Carb_Monos_I"/>
    <property type="match status" value="1"/>
</dbReference>
<dbReference type="SUPFAM" id="SSF52540">
    <property type="entry name" value="P-loop containing nucleoside triphosphate hydrolases"/>
    <property type="match status" value="2"/>
</dbReference>
<evidence type="ECO:0000256" key="8">
    <source>
        <dbReference type="ARBA" id="ARBA00023136"/>
    </source>
</evidence>
<name>A0A5N8WUY8_9ACTN</name>
<dbReference type="Proteomes" id="UP000373149">
    <property type="component" value="Unassembled WGS sequence"/>
</dbReference>
<evidence type="ECO:0000256" key="7">
    <source>
        <dbReference type="ARBA" id="ARBA00022967"/>
    </source>
</evidence>
<evidence type="ECO:0000256" key="4">
    <source>
        <dbReference type="ARBA" id="ARBA00022737"/>
    </source>
</evidence>
<dbReference type="InterPro" id="IPR017871">
    <property type="entry name" value="ABC_transporter-like_CS"/>
</dbReference>
<gene>
    <name evidence="10" type="ORF">FPZ41_17920</name>
</gene>
<feature type="domain" description="ABC transporter" evidence="9">
    <location>
        <begin position="271"/>
        <end position="514"/>
    </location>
</feature>
<sequence length="522" mass="55455">MTAGVRGSGPAPEGSVPVLRAAEVTKVYGGTHALRGVSLGIAAGRTTVLFGENGAGKSTLMKILSAVEQPSTGHIELDGEAVSFDSARSAADHGISIIHQELSLCPNLSIQDNLFLGREHTRRGLLDRSRHRDLARQVLGRLDRSLDPATLVSELRLGQQQLVEIARALLQRARVLIMDEPTSALSAPEVDVLFQVISDLKADGVAVVYISHHLEEALSVADDVAVLRDGRMVATSRAADVDLAWIVRKMVGRDQDSLYPHREPALGPVALDVNELCVADPSSPGRLSVDGVSLTVRAGETVGIYGLMGSGRTELLECLAGRLPAASGAVRLQGEPLTGDVRHRMGAGLALVPEDRQRDGLVQSMTVGQNMSLASLTRFARRLLVDRRTENSAVASMITDATVKAAGPDAPIGSLSGGNQQKVVIAKAVMTDPRVLLLDEPSRGVDVGSKADVFALMAHQAERGLAVLFSTSEAEEALRIPDRLLILARGRVVADVRPAEITRDRLMSLADGADTTEEAHHD</sequence>
<dbReference type="GO" id="GO:0016887">
    <property type="term" value="F:ATP hydrolysis activity"/>
    <property type="evidence" value="ECO:0007669"/>
    <property type="project" value="InterPro"/>
</dbReference>
<dbReference type="SMART" id="SM00382">
    <property type="entry name" value="AAA"/>
    <property type="match status" value="2"/>
</dbReference>
<evidence type="ECO:0000256" key="2">
    <source>
        <dbReference type="ARBA" id="ARBA00022475"/>
    </source>
</evidence>
<evidence type="ECO:0000259" key="9">
    <source>
        <dbReference type="PROSITE" id="PS50893"/>
    </source>
</evidence>
<dbReference type="InterPro" id="IPR003593">
    <property type="entry name" value="AAA+_ATPase"/>
</dbReference>
<dbReference type="Gene3D" id="3.40.50.300">
    <property type="entry name" value="P-loop containing nucleotide triphosphate hydrolases"/>
    <property type="match status" value="2"/>
</dbReference>
<feature type="domain" description="ABC transporter" evidence="9">
    <location>
        <begin position="19"/>
        <end position="254"/>
    </location>
</feature>
<keyword evidence="3" id="KW-0762">Sugar transport</keyword>
<dbReference type="InterPro" id="IPR050107">
    <property type="entry name" value="ABC_carbohydrate_import_ATPase"/>
</dbReference>
<proteinExistence type="predicted"/>
<dbReference type="PROSITE" id="PS50893">
    <property type="entry name" value="ABC_TRANSPORTER_2"/>
    <property type="match status" value="2"/>
</dbReference>
<dbReference type="GO" id="GO:0005524">
    <property type="term" value="F:ATP binding"/>
    <property type="evidence" value="ECO:0007669"/>
    <property type="project" value="UniProtKB-KW"/>
</dbReference>
<dbReference type="InterPro" id="IPR003439">
    <property type="entry name" value="ABC_transporter-like_ATP-bd"/>
</dbReference>
<protein>
    <submittedName>
        <fullName evidence="10">Sugar ABC transporter ATP-binding protein</fullName>
    </submittedName>
</protein>
<keyword evidence="8" id="KW-0472">Membrane</keyword>
<keyword evidence="5" id="KW-0547">Nucleotide-binding</keyword>
<keyword evidence="2" id="KW-1003">Cell membrane</keyword>
<evidence type="ECO:0000313" key="10">
    <source>
        <dbReference type="EMBL" id="MPY50348.1"/>
    </source>
</evidence>
<dbReference type="InterPro" id="IPR027417">
    <property type="entry name" value="P-loop_NTPase"/>
</dbReference>
<dbReference type="PANTHER" id="PTHR43790:SF3">
    <property type="entry name" value="D-ALLOSE IMPORT ATP-BINDING PROTEIN ALSA-RELATED"/>
    <property type="match status" value="1"/>
</dbReference>
<evidence type="ECO:0000256" key="5">
    <source>
        <dbReference type="ARBA" id="ARBA00022741"/>
    </source>
</evidence>
<dbReference type="PROSITE" id="PS00211">
    <property type="entry name" value="ABC_TRANSPORTER_1"/>
    <property type="match status" value="1"/>
</dbReference>
<keyword evidence="4" id="KW-0677">Repeat</keyword>
<keyword evidence="6 10" id="KW-0067">ATP-binding</keyword>
<keyword evidence="7" id="KW-1278">Translocase</keyword>